<evidence type="ECO:0000256" key="5">
    <source>
        <dbReference type="ARBA" id="ARBA00022833"/>
    </source>
</evidence>
<comment type="similarity">
    <text evidence="9">Belongs to the class-I aminoacyl-tRNA synthetase family.</text>
</comment>
<dbReference type="PANTHER" id="PTHR10890:SF3">
    <property type="entry name" value="CYSTEINE--TRNA LIGASE, CYTOPLASMIC"/>
    <property type="match status" value="1"/>
</dbReference>
<comment type="caution">
    <text evidence="12">The sequence shown here is derived from an EMBL/GenBank/DDBJ whole genome shotgun (WGS) entry which is preliminary data.</text>
</comment>
<comment type="subunit">
    <text evidence="1 9">Monomer.</text>
</comment>
<dbReference type="EMBL" id="MHKN01000007">
    <property type="protein sequence ID" value="OGY92872.1"/>
    <property type="molecule type" value="Genomic_DNA"/>
</dbReference>
<evidence type="ECO:0000256" key="4">
    <source>
        <dbReference type="ARBA" id="ARBA00022741"/>
    </source>
</evidence>
<dbReference type="GO" id="GO:0005524">
    <property type="term" value="F:ATP binding"/>
    <property type="evidence" value="ECO:0007669"/>
    <property type="project" value="UniProtKB-UniRule"/>
</dbReference>
<dbReference type="PRINTS" id="PR00983">
    <property type="entry name" value="TRNASYNTHCYS"/>
</dbReference>
<evidence type="ECO:0000256" key="3">
    <source>
        <dbReference type="ARBA" id="ARBA00022723"/>
    </source>
</evidence>
<dbReference type="SUPFAM" id="SSF47323">
    <property type="entry name" value="Anticodon-binding domain of a subclass of class I aminoacyl-tRNA synthetases"/>
    <property type="match status" value="1"/>
</dbReference>
<keyword evidence="5 9" id="KW-0862">Zinc</keyword>
<evidence type="ECO:0000256" key="2">
    <source>
        <dbReference type="ARBA" id="ARBA00022598"/>
    </source>
</evidence>
<sequence>MIQLYNNLTRKKETFIPLVPHSVGLYTCGPTVYDFQHIGNLRAYIVWDVLKRFLTSQGYAVTHIMNVTDVGHLTSDSDEGEDKIEIARQREKLSAKEIAEKYFAEFKNDALALCIIPPTKYVPATSLIPEQIAFVQELESRGYLYRISDGMYFDTSKSPQYGSLGRLDIKNLIRGKRVEFNPEKRNASDFAVWKFSPKDSQREMEWESPWGVGFPGWHLECSVIARQYLGDQFDIHTGGIDHLTVHHPNEIAQSQAVTGKVPARFWLHNNFVTHKDKKISKSAGTFIRLADIVCGGVSPLSYRFYVLQTHYRKELIYSWEALQAAHQGLQNLYSEISFYDSASVGCAEFETQFTECLSDGLNTARALDVMQKLIGSKHPSGAKLRSLFMMDAVLGLGIEDVWTRRQKLSPEARAVLTKRARAREEKDWAKADLLRDRLNGMGVGVKDTLDGQWAALLK</sequence>
<dbReference type="AlphaFoldDB" id="A0A1G2BUT1"/>
<dbReference type="GO" id="GO:0006423">
    <property type="term" value="P:cysteinyl-tRNA aminoacylation"/>
    <property type="evidence" value="ECO:0007669"/>
    <property type="project" value="UniProtKB-UniRule"/>
</dbReference>
<evidence type="ECO:0000256" key="6">
    <source>
        <dbReference type="ARBA" id="ARBA00022840"/>
    </source>
</evidence>
<dbReference type="EC" id="6.1.1.16" evidence="9"/>
<feature type="domain" description="tRNA synthetases class I catalytic" evidence="10">
    <location>
        <begin position="17"/>
        <end position="326"/>
    </location>
</feature>
<feature type="binding site" evidence="9">
    <location>
        <position position="281"/>
    </location>
    <ligand>
        <name>ATP</name>
        <dbReference type="ChEBI" id="CHEBI:30616"/>
    </ligand>
</feature>
<comment type="catalytic activity">
    <reaction evidence="9">
        <text>tRNA(Cys) + L-cysteine + ATP = L-cysteinyl-tRNA(Cys) + AMP + diphosphate</text>
        <dbReference type="Rhea" id="RHEA:17773"/>
        <dbReference type="Rhea" id="RHEA-COMP:9661"/>
        <dbReference type="Rhea" id="RHEA-COMP:9679"/>
        <dbReference type="ChEBI" id="CHEBI:30616"/>
        <dbReference type="ChEBI" id="CHEBI:33019"/>
        <dbReference type="ChEBI" id="CHEBI:35235"/>
        <dbReference type="ChEBI" id="CHEBI:78442"/>
        <dbReference type="ChEBI" id="CHEBI:78517"/>
        <dbReference type="ChEBI" id="CHEBI:456215"/>
        <dbReference type="EC" id="6.1.1.16"/>
    </reaction>
</comment>
<dbReference type="CDD" id="cd00672">
    <property type="entry name" value="CysRS_core"/>
    <property type="match status" value="1"/>
</dbReference>
<evidence type="ECO:0000256" key="9">
    <source>
        <dbReference type="HAMAP-Rule" id="MF_00041"/>
    </source>
</evidence>
<dbReference type="NCBIfam" id="TIGR00435">
    <property type="entry name" value="cysS"/>
    <property type="match status" value="1"/>
</dbReference>
<evidence type="ECO:0000256" key="8">
    <source>
        <dbReference type="ARBA" id="ARBA00023146"/>
    </source>
</evidence>
<dbReference type="PANTHER" id="PTHR10890">
    <property type="entry name" value="CYSTEINYL-TRNA SYNTHETASE"/>
    <property type="match status" value="1"/>
</dbReference>
<dbReference type="InterPro" id="IPR056411">
    <property type="entry name" value="CysS_C"/>
</dbReference>
<keyword evidence="9" id="KW-0963">Cytoplasm</keyword>
<reference evidence="12 13" key="1">
    <citation type="journal article" date="2016" name="Nat. Commun.">
        <title>Thousands of microbial genomes shed light on interconnected biogeochemical processes in an aquifer system.</title>
        <authorList>
            <person name="Anantharaman K."/>
            <person name="Brown C.T."/>
            <person name="Hug L.A."/>
            <person name="Sharon I."/>
            <person name="Castelle C.J."/>
            <person name="Probst A.J."/>
            <person name="Thomas B.C."/>
            <person name="Singh A."/>
            <person name="Wilkins M.J."/>
            <person name="Karaoz U."/>
            <person name="Brodie E.L."/>
            <person name="Williams K.H."/>
            <person name="Hubbard S.S."/>
            <person name="Banfield J.F."/>
        </authorList>
    </citation>
    <scope>NUCLEOTIDE SEQUENCE [LARGE SCALE GENOMIC DNA]</scope>
</reference>
<name>A0A1G2BUT1_9BACT</name>
<dbReference type="GO" id="GO:0008270">
    <property type="term" value="F:zinc ion binding"/>
    <property type="evidence" value="ECO:0007669"/>
    <property type="project" value="UniProtKB-UniRule"/>
</dbReference>
<dbReference type="InterPro" id="IPR024909">
    <property type="entry name" value="Cys-tRNA/MSH_ligase"/>
</dbReference>
<evidence type="ECO:0000259" key="11">
    <source>
        <dbReference type="Pfam" id="PF23493"/>
    </source>
</evidence>
<evidence type="ECO:0000313" key="13">
    <source>
        <dbReference type="Proteomes" id="UP000177349"/>
    </source>
</evidence>
<dbReference type="Pfam" id="PF01406">
    <property type="entry name" value="tRNA-synt_1e"/>
    <property type="match status" value="1"/>
</dbReference>
<dbReference type="GO" id="GO:0004817">
    <property type="term" value="F:cysteine-tRNA ligase activity"/>
    <property type="evidence" value="ECO:0007669"/>
    <property type="project" value="UniProtKB-UniRule"/>
</dbReference>
<dbReference type="InterPro" id="IPR015803">
    <property type="entry name" value="Cys-tRNA-ligase"/>
</dbReference>
<dbReference type="InterPro" id="IPR032678">
    <property type="entry name" value="tRNA-synt_1_cat_dom"/>
</dbReference>
<accession>A0A1G2BUT1</accession>
<evidence type="ECO:0000313" key="12">
    <source>
        <dbReference type="EMBL" id="OGY92872.1"/>
    </source>
</evidence>
<keyword evidence="7 9" id="KW-0648">Protein biosynthesis</keyword>
<comment type="cofactor">
    <cofactor evidence="9">
        <name>Zn(2+)</name>
        <dbReference type="ChEBI" id="CHEBI:29105"/>
    </cofactor>
    <text evidence="9">Binds 1 zinc ion per subunit.</text>
</comment>
<comment type="subcellular location">
    <subcellularLocation>
        <location evidence="9">Cytoplasm</location>
    </subcellularLocation>
</comment>
<evidence type="ECO:0000256" key="7">
    <source>
        <dbReference type="ARBA" id="ARBA00022917"/>
    </source>
</evidence>
<protein>
    <recommendedName>
        <fullName evidence="9">Cysteine--tRNA ligase</fullName>
        <ecNumber evidence="9">6.1.1.16</ecNumber>
    </recommendedName>
    <alternativeName>
        <fullName evidence="9">Cysteinyl-tRNA synthetase</fullName>
        <shortName evidence="9">CysRS</shortName>
    </alternativeName>
</protein>
<dbReference type="InterPro" id="IPR014729">
    <property type="entry name" value="Rossmann-like_a/b/a_fold"/>
</dbReference>
<proteinExistence type="inferred from homology"/>
<gene>
    <name evidence="9" type="primary">cysS</name>
    <name evidence="12" type="ORF">A3B31_01895</name>
</gene>
<keyword evidence="4 9" id="KW-0547">Nucleotide-binding</keyword>
<dbReference type="Gene3D" id="3.40.50.620">
    <property type="entry name" value="HUPs"/>
    <property type="match status" value="1"/>
</dbReference>
<dbReference type="HAMAP" id="MF_00041">
    <property type="entry name" value="Cys_tRNA_synth"/>
    <property type="match status" value="1"/>
</dbReference>
<feature type="binding site" evidence="9">
    <location>
        <position position="246"/>
    </location>
    <ligand>
        <name>Zn(2+)</name>
        <dbReference type="ChEBI" id="CHEBI:29105"/>
    </ligand>
</feature>
<feature type="binding site" evidence="9">
    <location>
        <position position="28"/>
    </location>
    <ligand>
        <name>Zn(2+)</name>
        <dbReference type="ChEBI" id="CHEBI:29105"/>
    </ligand>
</feature>
<organism evidence="12 13">
    <name type="scientific">Candidatus Komeilibacteria bacterium RIFCSPLOWO2_01_FULL_53_11</name>
    <dbReference type="NCBI Taxonomy" id="1798552"/>
    <lineage>
        <taxon>Bacteria</taxon>
        <taxon>Candidatus Komeiliibacteriota</taxon>
    </lineage>
</organism>
<dbReference type="GO" id="GO:0005829">
    <property type="term" value="C:cytosol"/>
    <property type="evidence" value="ECO:0007669"/>
    <property type="project" value="TreeGrafter"/>
</dbReference>
<evidence type="ECO:0000256" key="1">
    <source>
        <dbReference type="ARBA" id="ARBA00011245"/>
    </source>
</evidence>
<dbReference type="SUPFAM" id="SSF52374">
    <property type="entry name" value="Nucleotidylyl transferase"/>
    <property type="match status" value="1"/>
</dbReference>
<feature type="domain" description="Cysteinyl-tRNA ligase anticodon binding" evidence="11">
    <location>
        <begin position="406"/>
        <end position="452"/>
    </location>
</feature>
<dbReference type="InterPro" id="IPR009080">
    <property type="entry name" value="tRNAsynth_Ia_anticodon-bd"/>
</dbReference>
<keyword evidence="2 9" id="KW-0436">Ligase</keyword>
<keyword evidence="8 9" id="KW-0030">Aminoacyl-tRNA synthetase</keyword>
<dbReference type="Proteomes" id="UP000177349">
    <property type="component" value="Unassembled WGS sequence"/>
</dbReference>
<comment type="caution">
    <text evidence="9">Lacks conserved residue(s) required for the propagation of feature annotation.</text>
</comment>
<feature type="binding site" evidence="9">
    <location>
        <position position="221"/>
    </location>
    <ligand>
        <name>Zn(2+)</name>
        <dbReference type="ChEBI" id="CHEBI:29105"/>
    </ligand>
</feature>
<feature type="short sequence motif" description="'HIGH' region" evidence="9">
    <location>
        <begin position="30"/>
        <end position="40"/>
    </location>
</feature>
<dbReference type="Pfam" id="PF23493">
    <property type="entry name" value="CysS_C"/>
    <property type="match status" value="1"/>
</dbReference>
<keyword evidence="6 9" id="KW-0067">ATP-binding</keyword>
<keyword evidence="3 9" id="KW-0479">Metal-binding</keyword>
<feature type="binding site" evidence="9">
    <location>
        <position position="250"/>
    </location>
    <ligand>
        <name>Zn(2+)</name>
        <dbReference type="ChEBI" id="CHEBI:29105"/>
    </ligand>
</feature>
<dbReference type="Gene3D" id="1.20.120.1910">
    <property type="entry name" value="Cysteine-tRNA ligase, C-terminal anti-codon recognition domain"/>
    <property type="match status" value="1"/>
</dbReference>
<evidence type="ECO:0000259" key="10">
    <source>
        <dbReference type="Pfam" id="PF01406"/>
    </source>
</evidence>